<feature type="compositionally biased region" description="Low complexity" evidence="1">
    <location>
        <begin position="80"/>
        <end position="93"/>
    </location>
</feature>
<feature type="region of interest" description="Disordered" evidence="1">
    <location>
        <begin position="37"/>
        <end position="59"/>
    </location>
</feature>
<feature type="compositionally biased region" description="Basic and acidic residues" evidence="1">
    <location>
        <begin position="94"/>
        <end position="106"/>
    </location>
</feature>
<gene>
    <name evidence="2" type="ORF">PSU4_22670</name>
</gene>
<keyword evidence="3" id="KW-1185">Reference proteome</keyword>
<proteinExistence type="predicted"/>
<reference evidence="2 3" key="1">
    <citation type="submission" date="2019-07" db="EMBL/GenBank/DDBJ databases">
        <title>Whole genome shotgun sequence of Pseudonocardia sulfidoxydans NBRC 16205.</title>
        <authorList>
            <person name="Hosoyama A."/>
            <person name="Uohara A."/>
            <person name="Ohji S."/>
            <person name="Ichikawa N."/>
        </authorList>
    </citation>
    <scope>NUCLEOTIDE SEQUENCE [LARGE SCALE GENOMIC DNA]</scope>
    <source>
        <strain evidence="2 3">NBRC 16205</strain>
    </source>
</reference>
<accession>A0A511DFY4</accession>
<sequence length="106" mass="10473">MVVPAGWSTHADAHDEAAASAACGAAVSGNVVGFSGTTGGSTDGDPAVAGLPSDVDGPEVFWPGADGAELRPEVAAQLTPAASTRTTTTVPTRRSGECSGHCHNER</sequence>
<feature type="region of interest" description="Disordered" evidence="1">
    <location>
        <begin position="80"/>
        <end position="106"/>
    </location>
</feature>
<dbReference type="AlphaFoldDB" id="A0A511DFY4"/>
<comment type="caution">
    <text evidence="2">The sequence shown here is derived from an EMBL/GenBank/DDBJ whole genome shotgun (WGS) entry which is preliminary data.</text>
</comment>
<dbReference type="EMBL" id="BJVJ01000018">
    <property type="protein sequence ID" value="GEL23313.1"/>
    <property type="molecule type" value="Genomic_DNA"/>
</dbReference>
<organism evidence="2 3">
    <name type="scientific">Pseudonocardia sulfidoxydans NBRC 16205</name>
    <dbReference type="NCBI Taxonomy" id="1223511"/>
    <lineage>
        <taxon>Bacteria</taxon>
        <taxon>Bacillati</taxon>
        <taxon>Actinomycetota</taxon>
        <taxon>Actinomycetes</taxon>
        <taxon>Pseudonocardiales</taxon>
        <taxon>Pseudonocardiaceae</taxon>
        <taxon>Pseudonocardia</taxon>
    </lineage>
</organism>
<evidence type="ECO:0000313" key="2">
    <source>
        <dbReference type="EMBL" id="GEL23313.1"/>
    </source>
</evidence>
<dbReference type="Proteomes" id="UP000321685">
    <property type="component" value="Unassembled WGS sequence"/>
</dbReference>
<name>A0A511DFY4_9PSEU</name>
<evidence type="ECO:0000313" key="3">
    <source>
        <dbReference type="Proteomes" id="UP000321685"/>
    </source>
</evidence>
<evidence type="ECO:0000256" key="1">
    <source>
        <dbReference type="SAM" id="MobiDB-lite"/>
    </source>
</evidence>
<protein>
    <submittedName>
        <fullName evidence="2">Uncharacterized protein</fullName>
    </submittedName>
</protein>